<proteinExistence type="predicted"/>
<dbReference type="RefSeq" id="WP_190419609.1">
    <property type="nucleotide sequence ID" value="NZ_JAMPKK010000032.1"/>
</dbReference>
<comment type="caution">
    <text evidence="2">The sequence shown here is derived from an EMBL/GenBank/DDBJ whole genome shotgun (WGS) entry which is preliminary data.</text>
</comment>
<protein>
    <submittedName>
        <fullName evidence="2">Dihydrofolate reductase family protein</fullName>
    </submittedName>
</protein>
<dbReference type="PANTHER" id="PTHR38011:SF11">
    <property type="entry name" value="2,5-DIAMINO-6-RIBOSYLAMINO-4(3H)-PYRIMIDINONE 5'-PHOSPHATE REDUCTASE"/>
    <property type="match status" value="1"/>
</dbReference>
<reference evidence="2 3" key="1">
    <citation type="submission" date="2022-04" db="EMBL/GenBank/DDBJ databases">
        <title>Positive selection, recombination, and allopatry shape intraspecific diversity of widespread and dominant cyanobacteria.</title>
        <authorList>
            <person name="Wei J."/>
            <person name="Shu W."/>
            <person name="Hu C."/>
        </authorList>
    </citation>
    <scope>NUCLEOTIDE SEQUENCE [LARGE SCALE GENOMIC DNA]</scope>
    <source>
        <strain evidence="2 3">GB2-A5</strain>
    </source>
</reference>
<evidence type="ECO:0000313" key="2">
    <source>
        <dbReference type="EMBL" id="MEP0865781.1"/>
    </source>
</evidence>
<dbReference type="InterPro" id="IPR024072">
    <property type="entry name" value="DHFR-like_dom_sf"/>
</dbReference>
<dbReference type="PANTHER" id="PTHR38011">
    <property type="entry name" value="DIHYDROFOLATE REDUCTASE FAMILY PROTEIN (AFU_ORTHOLOGUE AFUA_8G06820)"/>
    <property type="match status" value="1"/>
</dbReference>
<organism evidence="2 3">
    <name type="scientific">Funiculus sociatus GB2-A5</name>
    <dbReference type="NCBI Taxonomy" id="2933946"/>
    <lineage>
        <taxon>Bacteria</taxon>
        <taxon>Bacillati</taxon>
        <taxon>Cyanobacteriota</taxon>
        <taxon>Cyanophyceae</taxon>
        <taxon>Coleofasciculales</taxon>
        <taxon>Coleofasciculaceae</taxon>
        <taxon>Funiculus</taxon>
    </lineage>
</organism>
<feature type="domain" description="Bacterial bifunctional deaminase-reductase C-terminal" evidence="1">
    <location>
        <begin position="2"/>
        <end position="163"/>
    </location>
</feature>
<dbReference type="InterPro" id="IPR050765">
    <property type="entry name" value="Riboflavin_Biosynth_HTPR"/>
</dbReference>
<name>A0ABV0JQM8_9CYAN</name>
<keyword evidence="3" id="KW-1185">Reference proteome</keyword>
<sequence length="171" mass="19232">MRKVILFIASSLDSYIARPSGNVDWLFTDQDYGYSEFDAGVDTVVMGRKTYEQVLTFGEYPYKGKKSYVFTRHPSCQSDNNAEFIATDVKNFVDDLRQVDGKNIWLVGGSLLIHDFISKNLVDELILSIHPIVLGEGIPLFSNQLTTTFLKLTGCQTYSSGLVQLSYNFMG</sequence>
<accession>A0ABV0JQM8</accession>
<evidence type="ECO:0000259" key="1">
    <source>
        <dbReference type="Pfam" id="PF01872"/>
    </source>
</evidence>
<dbReference type="Proteomes" id="UP001442494">
    <property type="component" value="Unassembled WGS sequence"/>
</dbReference>
<dbReference type="SUPFAM" id="SSF53597">
    <property type="entry name" value="Dihydrofolate reductase-like"/>
    <property type="match status" value="1"/>
</dbReference>
<dbReference type="Pfam" id="PF01872">
    <property type="entry name" value="RibD_C"/>
    <property type="match status" value="1"/>
</dbReference>
<dbReference type="InterPro" id="IPR002734">
    <property type="entry name" value="RibDG_C"/>
</dbReference>
<gene>
    <name evidence="2" type="ORF">NDI37_15030</name>
</gene>
<dbReference type="Gene3D" id="3.40.430.10">
    <property type="entry name" value="Dihydrofolate Reductase, subunit A"/>
    <property type="match status" value="1"/>
</dbReference>
<evidence type="ECO:0000313" key="3">
    <source>
        <dbReference type="Proteomes" id="UP001442494"/>
    </source>
</evidence>
<dbReference type="EMBL" id="JAMPKK010000032">
    <property type="protein sequence ID" value="MEP0865781.1"/>
    <property type="molecule type" value="Genomic_DNA"/>
</dbReference>